<dbReference type="GO" id="GO:0000976">
    <property type="term" value="F:transcription cis-regulatory region binding"/>
    <property type="evidence" value="ECO:0007669"/>
    <property type="project" value="TreeGrafter"/>
</dbReference>
<dbReference type="KEGG" id="pac:PPA0070"/>
<evidence type="ECO:0000256" key="5">
    <source>
        <dbReference type="SAM" id="MobiDB-lite"/>
    </source>
</evidence>
<dbReference type="InterPro" id="IPR050109">
    <property type="entry name" value="HTH-type_TetR-like_transc_reg"/>
</dbReference>
<name>Q6ABN5_CUTAK</name>
<dbReference type="PANTHER" id="PTHR30055:SF234">
    <property type="entry name" value="HTH-TYPE TRANSCRIPTIONAL REGULATOR BETI"/>
    <property type="match status" value="1"/>
</dbReference>
<dbReference type="Proteomes" id="UP000000603">
    <property type="component" value="Chromosome"/>
</dbReference>
<reference evidence="7 8" key="1">
    <citation type="journal article" date="2004" name="Science">
        <title>The complete genome sequence of Propionibacterium acnes, a commensal of human skin.</title>
        <authorList>
            <person name="Bruggemann H."/>
            <person name="Henne A."/>
            <person name="Hoster F."/>
            <person name="Liesegang H."/>
            <person name="Wiezer A."/>
            <person name="Strittmatter A."/>
            <person name="Hujer S."/>
            <person name="Durre P."/>
            <person name="Gottschalk G."/>
        </authorList>
    </citation>
    <scope>NUCLEOTIDE SEQUENCE [LARGE SCALE GENOMIC DNA]</scope>
    <source>
        <strain evidence="8">DSM 16379 / KPA171202</strain>
    </source>
</reference>
<dbReference type="eggNOG" id="COG1309">
    <property type="taxonomic scope" value="Bacteria"/>
</dbReference>
<dbReference type="AlphaFoldDB" id="Q6ABN5"/>
<dbReference type="Gene3D" id="1.10.357.10">
    <property type="entry name" value="Tetracycline Repressor, domain 2"/>
    <property type="match status" value="1"/>
</dbReference>
<evidence type="ECO:0000313" key="7">
    <source>
        <dbReference type="EMBL" id="AAT81830.1"/>
    </source>
</evidence>
<keyword evidence="2 4" id="KW-0238">DNA-binding</keyword>
<dbReference type="InterPro" id="IPR001647">
    <property type="entry name" value="HTH_TetR"/>
</dbReference>
<dbReference type="PANTHER" id="PTHR30055">
    <property type="entry name" value="HTH-TYPE TRANSCRIPTIONAL REGULATOR RUTR"/>
    <property type="match status" value="1"/>
</dbReference>
<keyword evidence="3" id="KW-0804">Transcription</keyword>
<dbReference type="PROSITE" id="PS50977">
    <property type="entry name" value="HTH_TETR_2"/>
    <property type="match status" value="1"/>
</dbReference>
<feature type="domain" description="HTH tetR-type" evidence="6">
    <location>
        <begin position="76"/>
        <end position="136"/>
    </location>
</feature>
<evidence type="ECO:0000313" key="8">
    <source>
        <dbReference type="Proteomes" id="UP000000603"/>
    </source>
</evidence>
<dbReference type="PRINTS" id="PR00455">
    <property type="entry name" value="HTHTETR"/>
</dbReference>
<evidence type="ECO:0000259" key="6">
    <source>
        <dbReference type="PROSITE" id="PS50977"/>
    </source>
</evidence>
<sequence length="271" mass="29736">MLQRSWPAGNTTPRDRGARRTSSPLGWNHTNTTRYTYVSEVASYPIHPPHEWLHVHCLGILMTTTSDTPPISARRAATQARLADAAVAVFARKGVPGSTVEEICEEAGFTRGAFYSNFTSKDDLCTTVLRRYAEKNLATLGSSLDFPNDGHEALRDRIHGIIALFASTVGSDPLTAMAILEITIEAARNPRLRQAYRQVGDAITPALCHMVEQALREHAATATIAVSDLVEVTQAVFDFRVLAAMASGRQADIDRMTNQLTMMVLTFVHPM</sequence>
<dbReference type="SUPFAM" id="SSF46689">
    <property type="entry name" value="Homeodomain-like"/>
    <property type="match status" value="1"/>
</dbReference>
<dbReference type="InterPro" id="IPR009057">
    <property type="entry name" value="Homeodomain-like_sf"/>
</dbReference>
<keyword evidence="1" id="KW-0805">Transcription regulation</keyword>
<protein>
    <submittedName>
        <fullName evidence="7">Regulator putative TetR-family</fullName>
    </submittedName>
</protein>
<feature type="region of interest" description="Disordered" evidence="5">
    <location>
        <begin position="1"/>
        <end position="27"/>
    </location>
</feature>
<proteinExistence type="predicted"/>
<evidence type="ECO:0000256" key="1">
    <source>
        <dbReference type="ARBA" id="ARBA00023015"/>
    </source>
</evidence>
<dbReference type="Pfam" id="PF00440">
    <property type="entry name" value="TetR_N"/>
    <property type="match status" value="1"/>
</dbReference>
<dbReference type="SUPFAM" id="SSF48498">
    <property type="entry name" value="Tetracyclin repressor-like, C-terminal domain"/>
    <property type="match status" value="1"/>
</dbReference>
<dbReference type="HOGENOM" id="CLU_069356_15_11_11"/>
<evidence type="ECO:0000256" key="3">
    <source>
        <dbReference type="ARBA" id="ARBA00023163"/>
    </source>
</evidence>
<dbReference type="InterPro" id="IPR036271">
    <property type="entry name" value="Tet_transcr_reg_TetR-rel_C_sf"/>
</dbReference>
<gene>
    <name evidence="7" type="ordered locus">PPA0070</name>
</gene>
<dbReference type="EMBL" id="AE017283">
    <property type="protein sequence ID" value="AAT81830.1"/>
    <property type="molecule type" value="Genomic_DNA"/>
</dbReference>
<evidence type="ECO:0000256" key="2">
    <source>
        <dbReference type="ARBA" id="ARBA00023125"/>
    </source>
</evidence>
<organism evidence="7 8">
    <name type="scientific">Cutibacterium acnes (strain DSM 16379 / KPA171202)</name>
    <name type="common">Propionibacterium acnes</name>
    <dbReference type="NCBI Taxonomy" id="267747"/>
    <lineage>
        <taxon>Bacteria</taxon>
        <taxon>Bacillati</taxon>
        <taxon>Actinomycetota</taxon>
        <taxon>Actinomycetes</taxon>
        <taxon>Propionibacteriales</taxon>
        <taxon>Propionibacteriaceae</taxon>
        <taxon>Cutibacterium</taxon>
    </lineage>
</organism>
<evidence type="ECO:0000256" key="4">
    <source>
        <dbReference type="PROSITE-ProRule" id="PRU00335"/>
    </source>
</evidence>
<dbReference type="GO" id="GO:0003700">
    <property type="term" value="F:DNA-binding transcription factor activity"/>
    <property type="evidence" value="ECO:0007669"/>
    <property type="project" value="TreeGrafter"/>
</dbReference>
<feature type="DNA-binding region" description="H-T-H motif" evidence="4">
    <location>
        <begin position="99"/>
        <end position="118"/>
    </location>
</feature>
<dbReference type="EnsemblBacteria" id="AAT81830">
    <property type="protein sequence ID" value="AAT81830"/>
    <property type="gene ID" value="PPA0070"/>
</dbReference>
<accession>Q6ABN5</accession>